<dbReference type="RefSeq" id="WP_119050708.1">
    <property type="nucleotide sequence ID" value="NZ_CP032157.1"/>
</dbReference>
<dbReference type="OrthoDB" id="645138at2"/>
<dbReference type="EMBL" id="CP032157">
    <property type="protein sequence ID" value="AXY74825.1"/>
    <property type="molecule type" value="Genomic_DNA"/>
</dbReference>
<gene>
    <name evidence="1" type="ORF">D3H65_12895</name>
</gene>
<protein>
    <submittedName>
        <fullName evidence="1">Uncharacterized protein</fullName>
    </submittedName>
</protein>
<name>A0A3B7MT58_9BACT</name>
<sequence length="340" mass="37349">MAKVISLFELSGSVGDATFCKNDFGVHMKMKGGPTAWQVKNLDRFARTRHNAAEWKRITAASKLARNAISSLLPSVKNMGLSSRMNGQFFSILRSDQLHDWGERVVSSGDLSTLTDFEFNGKLSLDDALPVNPAHCYSIAAGKVVVNIPAFRLRKKKGLPETATHYRMVSGVVWIDFEKKKYRLDKEVGELQAMGRAAGTAFNVEQVIPAATEQGCFWLLGIEFYTMVNEQPKLVKGGALRIMEWIGKTSPAEYAGVAPEVVEEGLPEKSLHTDTLSAMVEELDTVASVEMDVKTVDTTALVLEAFWEAVDAGGEFERSVRVLLPVKKCLTCSLPVATKT</sequence>
<evidence type="ECO:0000313" key="2">
    <source>
        <dbReference type="Proteomes" id="UP000263900"/>
    </source>
</evidence>
<organism evidence="1 2">
    <name type="scientific">Paraflavitalea soli</name>
    <dbReference type="NCBI Taxonomy" id="2315862"/>
    <lineage>
        <taxon>Bacteria</taxon>
        <taxon>Pseudomonadati</taxon>
        <taxon>Bacteroidota</taxon>
        <taxon>Chitinophagia</taxon>
        <taxon>Chitinophagales</taxon>
        <taxon>Chitinophagaceae</taxon>
        <taxon>Paraflavitalea</taxon>
    </lineage>
</organism>
<reference evidence="1 2" key="1">
    <citation type="submission" date="2018-09" db="EMBL/GenBank/DDBJ databases">
        <title>Genome sequencing of strain 6GH32-13.</title>
        <authorList>
            <person name="Weon H.-Y."/>
            <person name="Heo J."/>
            <person name="Kwon S.-W."/>
        </authorList>
    </citation>
    <scope>NUCLEOTIDE SEQUENCE [LARGE SCALE GENOMIC DNA]</scope>
    <source>
        <strain evidence="1 2">5GH32-13</strain>
    </source>
</reference>
<dbReference type="KEGG" id="pseg:D3H65_12895"/>
<accession>A0A3B7MT58</accession>
<dbReference type="AlphaFoldDB" id="A0A3B7MT58"/>
<dbReference type="Proteomes" id="UP000263900">
    <property type="component" value="Chromosome"/>
</dbReference>
<keyword evidence="2" id="KW-1185">Reference proteome</keyword>
<proteinExistence type="predicted"/>
<evidence type="ECO:0000313" key="1">
    <source>
        <dbReference type="EMBL" id="AXY74825.1"/>
    </source>
</evidence>